<evidence type="ECO:0000256" key="2">
    <source>
        <dbReference type="SAM" id="SignalP"/>
    </source>
</evidence>
<sequence>MRSPARLVTGTAAAALTAAALGLVTAPTVYADELGRPGRTAATAAPDASECLTDSAAEDAGALCEEEDAAGSASLSSPWSGTAEEGEGDEELDALTGAKPGTGTWPEPGTDPGTGNRPEPGTDPGTGKPTSKPPATRPAPTPTERPSGHVRTGVGGSAAPDTAQLAVGGGLVGVAAVGGVWLARRGRALGTRDA</sequence>
<keyword evidence="2" id="KW-0732">Signal</keyword>
<dbReference type="Proteomes" id="UP001183777">
    <property type="component" value="Unassembled WGS sequence"/>
</dbReference>
<evidence type="ECO:0000313" key="4">
    <source>
        <dbReference type="Proteomes" id="UP001183777"/>
    </source>
</evidence>
<keyword evidence="4" id="KW-1185">Reference proteome</keyword>
<proteinExistence type="predicted"/>
<organism evidence="3 4">
    <name type="scientific">Streptomyces salyersiae</name>
    <dbReference type="NCBI Taxonomy" id="3075530"/>
    <lineage>
        <taxon>Bacteria</taxon>
        <taxon>Bacillati</taxon>
        <taxon>Actinomycetota</taxon>
        <taxon>Actinomycetes</taxon>
        <taxon>Kitasatosporales</taxon>
        <taxon>Streptomycetaceae</taxon>
        <taxon>Streptomyces</taxon>
    </lineage>
</organism>
<gene>
    <name evidence="3" type="ORF">RM649_02640</name>
</gene>
<evidence type="ECO:0008006" key="5">
    <source>
        <dbReference type="Google" id="ProtNLM"/>
    </source>
</evidence>
<name>A0ABU2RCK9_9ACTN</name>
<feature type="chain" id="PRO_5045174639" description="Gram-positive cocci surface proteins LPxTG domain-containing protein" evidence="2">
    <location>
        <begin position="32"/>
        <end position="194"/>
    </location>
</feature>
<evidence type="ECO:0000313" key="3">
    <source>
        <dbReference type="EMBL" id="MDT0426549.1"/>
    </source>
</evidence>
<feature type="region of interest" description="Disordered" evidence="1">
    <location>
        <begin position="39"/>
        <end position="162"/>
    </location>
</feature>
<feature type="signal peptide" evidence="2">
    <location>
        <begin position="1"/>
        <end position="31"/>
    </location>
</feature>
<dbReference type="EMBL" id="JAVREX010000001">
    <property type="protein sequence ID" value="MDT0426549.1"/>
    <property type="molecule type" value="Genomic_DNA"/>
</dbReference>
<reference evidence="4" key="1">
    <citation type="submission" date="2023-07" db="EMBL/GenBank/DDBJ databases">
        <title>30 novel species of actinomycetes from the DSMZ collection.</title>
        <authorList>
            <person name="Nouioui I."/>
        </authorList>
    </citation>
    <scope>NUCLEOTIDE SEQUENCE [LARGE SCALE GENOMIC DNA]</scope>
    <source>
        <strain evidence="4">DSM 41770</strain>
    </source>
</reference>
<dbReference type="RefSeq" id="WP_311654690.1">
    <property type="nucleotide sequence ID" value="NZ_JAVREX010000001.1"/>
</dbReference>
<feature type="compositionally biased region" description="Acidic residues" evidence="1">
    <location>
        <begin position="84"/>
        <end position="93"/>
    </location>
</feature>
<accession>A0ABU2RCK9</accession>
<comment type="caution">
    <text evidence="3">The sequence shown here is derived from an EMBL/GenBank/DDBJ whole genome shotgun (WGS) entry which is preliminary data.</text>
</comment>
<protein>
    <recommendedName>
        <fullName evidence="5">Gram-positive cocci surface proteins LPxTG domain-containing protein</fullName>
    </recommendedName>
</protein>
<feature type="compositionally biased region" description="Pro residues" evidence="1">
    <location>
        <begin position="131"/>
        <end position="143"/>
    </location>
</feature>
<evidence type="ECO:0000256" key="1">
    <source>
        <dbReference type="SAM" id="MobiDB-lite"/>
    </source>
</evidence>